<dbReference type="Pfam" id="PF10397">
    <property type="entry name" value="ADSL_C"/>
    <property type="match status" value="1"/>
</dbReference>
<dbReference type="PANTHER" id="PTHR43172:SF1">
    <property type="entry name" value="ADENYLOSUCCINATE LYASE"/>
    <property type="match status" value="1"/>
</dbReference>
<gene>
    <name evidence="6" type="primary">purB</name>
    <name evidence="6" type="ORF">Mal48_39700</name>
</gene>
<dbReference type="Proteomes" id="UP000315724">
    <property type="component" value="Chromosome"/>
</dbReference>
<dbReference type="PROSITE" id="PS00163">
    <property type="entry name" value="FUMARATE_LYASES"/>
    <property type="match status" value="1"/>
</dbReference>
<dbReference type="Gene3D" id="1.20.200.10">
    <property type="entry name" value="Fumarase/aspartase (Central domain)"/>
    <property type="match status" value="1"/>
</dbReference>
<accession>A0A517QSV0</accession>
<organism evidence="6 7">
    <name type="scientific">Thalassoglobus polymorphus</name>
    <dbReference type="NCBI Taxonomy" id="2527994"/>
    <lineage>
        <taxon>Bacteria</taxon>
        <taxon>Pseudomonadati</taxon>
        <taxon>Planctomycetota</taxon>
        <taxon>Planctomycetia</taxon>
        <taxon>Planctomycetales</taxon>
        <taxon>Planctomycetaceae</taxon>
        <taxon>Thalassoglobus</taxon>
    </lineage>
</organism>
<dbReference type="InterPro" id="IPR004769">
    <property type="entry name" value="Pur_lyase"/>
</dbReference>
<dbReference type="Gene3D" id="1.10.275.60">
    <property type="match status" value="1"/>
</dbReference>
<dbReference type="InterPro" id="IPR020557">
    <property type="entry name" value="Fumarate_lyase_CS"/>
</dbReference>
<evidence type="ECO:0000313" key="6">
    <source>
        <dbReference type="EMBL" id="QDT34698.1"/>
    </source>
</evidence>
<evidence type="ECO:0000256" key="3">
    <source>
        <dbReference type="NCBIfam" id="TIGR00928"/>
    </source>
</evidence>
<feature type="domain" description="Adenylosuccinate lyase C-terminal" evidence="5">
    <location>
        <begin position="407"/>
        <end position="489"/>
    </location>
</feature>
<dbReference type="InterPro" id="IPR019468">
    <property type="entry name" value="AdenyloSucc_lyase_C"/>
</dbReference>
<dbReference type="InterPro" id="IPR008948">
    <property type="entry name" value="L-Aspartase-like"/>
</dbReference>
<dbReference type="GO" id="GO:0044208">
    <property type="term" value="P:'de novo' AMP biosynthetic process"/>
    <property type="evidence" value="ECO:0007669"/>
    <property type="project" value="UniProtKB-UniPathway"/>
</dbReference>
<evidence type="ECO:0000259" key="5">
    <source>
        <dbReference type="SMART" id="SM00998"/>
    </source>
</evidence>
<proteinExistence type="inferred from homology"/>
<dbReference type="GO" id="GO:0070626">
    <property type="term" value="F:(S)-2-(5-amino-1-(5-phospho-D-ribosyl)imidazole-4-carboxamido) succinate lyase (fumarate-forming) activity"/>
    <property type="evidence" value="ECO:0007669"/>
    <property type="project" value="TreeGrafter"/>
</dbReference>
<keyword evidence="1 4" id="KW-0658">Purine biosynthesis</keyword>
<dbReference type="FunFam" id="1.10.275.60:FF:000001">
    <property type="entry name" value="Adenylosuccinate lyase"/>
    <property type="match status" value="1"/>
</dbReference>
<dbReference type="PANTHER" id="PTHR43172">
    <property type="entry name" value="ADENYLOSUCCINATE LYASE"/>
    <property type="match status" value="1"/>
</dbReference>
<dbReference type="EC" id="4.3.2.2" evidence="3 4"/>
<comment type="pathway">
    <text evidence="4">Purine metabolism; AMP biosynthesis via de novo pathway; AMP from IMP: step 2/2.</text>
</comment>
<dbReference type="CDD" id="cd03302">
    <property type="entry name" value="Adenylsuccinate_lyase_2"/>
    <property type="match status" value="1"/>
</dbReference>
<dbReference type="GO" id="GO:0005829">
    <property type="term" value="C:cytosol"/>
    <property type="evidence" value="ECO:0007669"/>
    <property type="project" value="TreeGrafter"/>
</dbReference>
<comment type="catalytic activity">
    <reaction evidence="4">
        <text>N(6)-(1,2-dicarboxyethyl)-AMP = fumarate + AMP</text>
        <dbReference type="Rhea" id="RHEA:16853"/>
        <dbReference type="ChEBI" id="CHEBI:29806"/>
        <dbReference type="ChEBI" id="CHEBI:57567"/>
        <dbReference type="ChEBI" id="CHEBI:456215"/>
        <dbReference type="EC" id="4.3.2.2"/>
    </reaction>
</comment>
<dbReference type="InterPro" id="IPR000362">
    <property type="entry name" value="Fumarate_lyase_fam"/>
</dbReference>
<comment type="catalytic activity">
    <reaction evidence="4">
        <text>(2S)-2-[5-amino-1-(5-phospho-beta-D-ribosyl)imidazole-4-carboxamido]succinate = 5-amino-1-(5-phospho-beta-D-ribosyl)imidazole-4-carboxamide + fumarate</text>
        <dbReference type="Rhea" id="RHEA:23920"/>
        <dbReference type="ChEBI" id="CHEBI:29806"/>
        <dbReference type="ChEBI" id="CHEBI:58443"/>
        <dbReference type="ChEBI" id="CHEBI:58475"/>
        <dbReference type="EC" id="4.3.2.2"/>
    </reaction>
</comment>
<dbReference type="NCBIfam" id="TIGR00928">
    <property type="entry name" value="purB"/>
    <property type="match status" value="1"/>
</dbReference>
<dbReference type="UniPathway" id="UPA00075">
    <property type="reaction ID" value="UER00336"/>
</dbReference>
<sequence length="513" mass="58032">MRHFLWETRLCWLQIFCCRESMLTCRKRSKHRLKVPPVSHEIYQNPLNTRYASAEMSGIWSAQKKHSTWRKLWVALAEAQQELGLDISDAQLNELRSNVDNIDFDIAAKHEREVRHDVMAHVHTYKELCPEAGGIIHLGATSCYVTDNSELIQIRESLELTQARLVQVIDALGSFAEQYKDLPCLGFTHLQPAQPTTVGKRATLWCYDLVLDLQEVEHRLATLRFRGVKGTTGTQATFLSLFEGDHEKVCQLDKLVAEKMGFDQRYAVTGQTYSRKVDAQVLATLSGIGQSAHKAASDLRLLQSWKEIEEPKADKQIGSSAMAYKFNPMRSERICALSRFAISLAQNGDQTAATQWMERTLDDSANRRLSLPQSFLAIDSVLLIYRNVASGLRVYPKIIEKRLNEVLPFMATEEILMAGVKAGGDRQDLHEAVRIHSVESDKQVKEFGKEHDLMERLGNDALFANVDLTAALDARKYIGRAPEQVDEFLSDVISPIRKQYESQLGGDAEELKV</sequence>
<dbReference type="UniPathway" id="UPA00074">
    <property type="reaction ID" value="UER00132"/>
</dbReference>
<dbReference type="AlphaFoldDB" id="A0A517QSV0"/>
<dbReference type="KEGG" id="tpol:Mal48_39700"/>
<comment type="pathway">
    <text evidence="4">Purine metabolism; IMP biosynthesis via de novo pathway; 5-amino-1-(5-phospho-D-ribosyl)imidazole-4-carboxamide from 5-amino-1-(5-phospho-D-ribosyl)imidazole-4-carboxylate: step 2/2.</text>
</comment>
<dbReference type="PRINTS" id="PR00149">
    <property type="entry name" value="FUMRATELYASE"/>
</dbReference>
<keyword evidence="7" id="KW-1185">Reference proteome</keyword>
<dbReference type="GO" id="GO:0006189">
    <property type="term" value="P:'de novo' IMP biosynthetic process"/>
    <property type="evidence" value="ECO:0007669"/>
    <property type="project" value="UniProtKB-UniPathway"/>
</dbReference>
<dbReference type="SMART" id="SM00998">
    <property type="entry name" value="ADSL_C"/>
    <property type="match status" value="1"/>
</dbReference>
<dbReference type="GO" id="GO:0004018">
    <property type="term" value="F:N6-(1,2-dicarboxyethyl)AMP AMP-lyase (fumarate-forming) activity"/>
    <property type="evidence" value="ECO:0007669"/>
    <property type="project" value="UniProtKB-UniRule"/>
</dbReference>
<evidence type="ECO:0000256" key="1">
    <source>
        <dbReference type="ARBA" id="ARBA00022755"/>
    </source>
</evidence>
<evidence type="ECO:0000256" key="2">
    <source>
        <dbReference type="ARBA" id="ARBA00023239"/>
    </source>
</evidence>
<reference evidence="6 7" key="1">
    <citation type="submission" date="2019-02" db="EMBL/GenBank/DDBJ databases">
        <title>Deep-cultivation of Planctomycetes and their phenomic and genomic characterization uncovers novel biology.</title>
        <authorList>
            <person name="Wiegand S."/>
            <person name="Jogler M."/>
            <person name="Boedeker C."/>
            <person name="Pinto D."/>
            <person name="Vollmers J."/>
            <person name="Rivas-Marin E."/>
            <person name="Kohn T."/>
            <person name="Peeters S.H."/>
            <person name="Heuer A."/>
            <person name="Rast P."/>
            <person name="Oberbeckmann S."/>
            <person name="Bunk B."/>
            <person name="Jeske O."/>
            <person name="Meyerdierks A."/>
            <person name="Storesund J.E."/>
            <person name="Kallscheuer N."/>
            <person name="Luecker S."/>
            <person name="Lage O.M."/>
            <person name="Pohl T."/>
            <person name="Merkel B.J."/>
            <person name="Hornburger P."/>
            <person name="Mueller R.-W."/>
            <person name="Bruemmer F."/>
            <person name="Labrenz M."/>
            <person name="Spormann A.M."/>
            <person name="Op den Camp H."/>
            <person name="Overmann J."/>
            <person name="Amann R."/>
            <person name="Jetten M.S.M."/>
            <person name="Mascher T."/>
            <person name="Medema M.H."/>
            <person name="Devos D.P."/>
            <person name="Kaster A.-K."/>
            <person name="Ovreas L."/>
            <person name="Rohde M."/>
            <person name="Galperin M.Y."/>
            <person name="Jogler C."/>
        </authorList>
    </citation>
    <scope>NUCLEOTIDE SEQUENCE [LARGE SCALE GENOMIC DNA]</scope>
    <source>
        <strain evidence="6 7">Mal48</strain>
    </source>
</reference>
<comment type="similarity">
    <text evidence="4">Belongs to the lyase 1 family. Adenylosuccinate lyase subfamily.</text>
</comment>
<dbReference type="Pfam" id="PF00206">
    <property type="entry name" value="Lyase_1"/>
    <property type="match status" value="1"/>
</dbReference>
<dbReference type="SUPFAM" id="SSF48557">
    <property type="entry name" value="L-aspartase-like"/>
    <property type="match status" value="1"/>
</dbReference>
<dbReference type="InterPro" id="IPR022761">
    <property type="entry name" value="Fumarate_lyase_N"/>
</dbReference>
<keyword evidence="2 4" id="KW-0456">Lyase</keyword>
<evidence type="ECO:0000256" key="4">
    <source>
        <dbReference type="RuleBase" id="RU361172"/>
    </source>
</evidence>
<dbReference type="EMBL" id="CP036267">
    <property type="protein sequence ID" value="QDT34698.1"/>
    <property type="molecule type" value="Genomic_DNA"/>
</dbReference>
<protein>
    <recommendedName>
        <fullName evidence="3 4">Adenylosuccinate lyase</fullName>
        <shortName evidence="4">ASL</shortName>
        <ecNumber evidence="3 4">4.3.2.2</ecNumber>
    </recommendedName>
    <alternativeName>
        <fullName evidence="4">Adenylosuccinase</fullName>
    </alternativeName>
</protein>
<evidence type="ECO:0000313" key="7">
    <source>
        <dbReference type="Proteomes" id="UP000315724"/>
    </source>
</evidence>
<name>A0A517QSV0_9PLAN</name>
<dbReference type="Gene3D" id="1.10.40.30">
    <property type="entry name" value="Fumarase/aspartase (C-terminal domain)"/>
    <property type="match status" value="1"/>
</dbReference>